<dbReference type="Pfam" id="PF00175">
    <property type="entry name" value="NAD_binding_1"/>
    <property type="match status" value="1"/>
</dbReference>
<gene>
    <name evidence="2" type="ORF">COV87_01680</name>
</gene>
<dbReference type="PANTHER" id="PTHR47354:SF5">
    <property type="entry name" value="PROTEIN RFBI"/>
    <property type="match status" value="1"/>
</dbReference>
<feature type="domain" description="FAD-binding FR-type" evidence="1">
    <location>
        <begin position="1"/>
        <end position="102"/>
    </location>
</feature>
<dbReference type="SUPFAM" id="SSF52343">
    <property type="entry name" value="Ferredoxin reductase-like, C-terminal NADP-linked domain"/>
    <property type="match status" value="1"/>
</dbReference>
<dbReference type="InterPro" id="IPR017938">
    <property type="entry name" value="Riboflavin_synthase-like_b-brl"/>
</dbReference>
<dbReference type="PRINTS" id="PR00410">
    <property type="entry name" value="PHEHYDRXLASE"/>
</dbReference>
<accession>A0A2H0KME3</accession>
<organism evidence="2 3">
    <name type="scientific">Candidatus Roizmanbacteria bacterium CG11_big_fil_rev_8_21_14_0_20_37_16</name>
    <dbReference type="NCBI Taxonomy" id="1974857"/>
    <lineage>
        <taxon>Bacteria</taxon>
        <taxon>Candidatus Roizmaniibacteriota</taxon>
    </lineage>
</organism>
<dbReference type="Proteomes" id="UP000229497">
    <property type="component" value="Unassembled WGS sequence"/>
</dbReference>
<dbReference type="InterPro" id="IPR017927">
    <property type="entry name" value="FAD-bd_FR_type"/>
</dbReference>
<evidence type="ECO:0000313" key="3">
    <source>
        <dbReference type="Proteomes" id="UP000229497"/>
    </source>
</evidence>
<dbReference type="PANTHER" id="PTHR47354">
    <property type="entry name" value="NADH OXIDOREDUCTASE HCR"/>
    <property type="match status" value="1"/>
</dbReference>
<evidence type="ECO:0000313" key="2">
    <source>
        <dbReference type="EMBL" id="PIQ71733.1"/>
    </source>
</evidence>
<name>A0A2H0KME3_9BACT</name>
<dbReference type="Gene3D" id="2.40.30.10">
    <property type="entry name" value="Translation factors"/>
    <property type="match status" value="1"/>
</dbReference>
<dbReference type="InterPro" id="IPR050415">
    <property type="entry name" value="MRET"/>
</dbReference>
<dbReference type="InterPro" id="IPR008333">
    <property type="entry name" value="Cbr1-like_FAD-bd_dom"/>
</dbReference>
<proteinExistence type="predicted"/>
<dbReference type="CDD" id="cd00322">
    <property type="entry name" value="FNR_like"/>
    <property type="match status" value="1"/>
</dbReference>
<dbReference type="GO" id="GO:0016491">
    <property type="term" value="F:oxidoreductase activity"/>
    <property type="evidence" value="ECO:0007669"/>
    <property type="project" value="InterPro"/>
</dbReference>
<reference evidence="2 3" key="1">
    <citation type="submission" date="2017-09" db="EMBL/GenBank/DDBJ databases">
        <title>Depth-based differentiation of microbial function through sediment-hosted aquifers and enrichment of novel symbionts in the deep terrestrial subsurface.</title>
        <authorList>
            <person name="Probst A.J."/>
            <person name="Ladd B."/>
            <person name="Jarett J.K."/>
            <person name="Geller-Mcgrath D.E."/>
            <person name="Sieber C.M."/>
            <person name="Emerson J.B."/>
            <person name="Anantharaman K."/>
            <person name="Thomas B.C."/>
            <person name="Malmstrom R."/>
            <person name="Stieglmeier M."/>
            <person name="Klingl A."/>
            <person name="Woyke T."/>
            <person name="Ryan C.M."/>
            <person name="Banfield J.F."/>
        </authorList>
    </citation>
    <scope>NUCLEOTIDE SEQUENCE [LARGE SCALE GENOMIC DNA]</scope>
    <source>
        <strain evidence="2">CG11_big_fil_rev_8_21_14_0_20_37_16</strain>
    </source>
</reference>
<dbReference type="AlphaFoldDB" id="A0A2H0KME3"/>
<dbReference type="Gene3D" id="3.40.50.80">
    <property type="entry name" value="Nucleotide-binding domain of ferredoxin-NADP reductase (FNR) module"/>
    <property type="match status" value="1"/>
</dbReference>
<dbReference type="EMBL" id="PCVK01000048">
    <property type="protein sequence ID" value="PIQ71733.1"/>
    <property type="molecule type" value="Genomic_DNA"/>
</dbReference>
<dbReference type="InterPro" id="IPR039261">
    <property type="entry name" value="FNR_nucleotide-bd"/>
</dbReference>
<sequence>MKKFVATLSSKQFVTNDVCHLLFSFDDPEFTYTPGQYIILSIPTSTTPLKRLYSFAGSNTTRGSFELLVKIVPGGAASEYIRILKMGDKVEVSGPAGLFTLQNNDKRKIYMVTGTGIAPIRSFLVSSAPRALNSILLWGLKDVGNSYLADELLSLKTTSPRFEYYYCFSQQSTFEGGSSLQAEHFKSGHIDSVWRAVVPVVLPEDEYYLCGSRTVIESLRVLLLSLGVERGNLFFEKY</sequence>
<dbReference type="InterPro" id="IPR001433">
    <property type="entry name" value="OxRdtase_FAD/NAD-bd"/>
</dbReference>
<dbReference type="PROSITE" id="PS51384">
    <property type="entry name" value="FAD_FR"/>
    <property type="match status" value="1"/>
</dbReference>
<dbReference type="SUPFAM" id="SSF63380">
    <property type="entry name" value="Riboflavin synthase domain-like"/>
    <property type="match status" value="1"/>
</dbReference>
<comment type="caution">
    <text evidence="2">The sequence shown here is derived from an EMBL/GenBank/DDBJ whole genome shotgun (WGS) entry which is preliminary data.</text>
</comment>
<dbReference type="Pfam" id="PF00970">
    <property type="entry name" value="FAD_binding_6"/>
    <property type="match status" value="1"/>
</dbReference>
<evidence type="ECO:0000259" key="1">
    <source>
        <dbReference type="PROSITE" id="PS51384"/>
    </source>
</evidence>
<protein>
    <recommendedName>
        <fullName evidence="1">FAD-binding FR-type domain-containing protein</fullName>
    </recommendedName>
</protein>